<keyword evidence="8" id="KW-0132">Cell division</keyword>
<proteinExistence type="inferred from homology"/>
<evidence type="ECO:0000256" key="1">
    <source>
        <dbReference type="ARBA" id="ARBA00006445"/>
    </source>
</evidence>
<feature type="repeat" description="WD" evidence="5">
    <location>
        <begin position="298"/>
        <end position="339"/>
    </location>
</feature>
<dbReference type="GO" id="GO:0051301">
    <property type="term" value="P:cell division"/>
    <property type="evidence" value="ECO:0007669"/>
    <property type="project" value="UniProtKB-KW"/>
</dbReference>
<dbReference type="GO" id="GO:0005680">
    <property type="term" value="C:anaphase-promoting complex"/>
    <property type="evidence" value="ECO:0007669"/>
    <property type="project" value="TreeGrafter"/>
</dbReference>
<feature type="repeat" description="WD" evidence="5">
    <location>
        <begin position="340"/>
        <end position="384"/>
    </location>
</feature>
<evidence type="ECO:0000256" key="5">
    <source>
        <dbReference type="PROSITE-ProRule" id="PRU00221"/>
    </source>
</evidence>
<comment type="similarity">
    <text evidence="1">Belongs to the WD repeat CDC20/Fizzy family.</text>
</comment>
<keyword evidence="2 5" id="KW-0853">WD repeat</keyword>
<dbReference type="SUPFAM" id="SSF50978">
    <property type="entry name" value="WD40 repeat-like"/>
    <property type="match status" value="1"/>
</dbReference>
<feature type="repeat" description="WD" evidence="5">
    <location>
        <begin position="216"/>
        <end position="257"/>
    </location>
</feature>
<dbReference type="PROSITE" id="PS50082">
    <property type="entry name" value="WD_REPEATS_2"/>
    <property type="match status" value="4"/>
</dbReference>
<dbReference type="Proteomes" id="UP001149090">
    <property type="component" value="Unassembled WGS sequence"/>
</dbReference>
<evidence type="ECO:0000256" key="6">
    <source>
        <dbReference type="SAM" id="MobiDB-lite"/>
    </source>
</evidence>
<dbReference type="InterPro" id="IPR056150">
    <property type="entry name" value="WD40_CDC20-Fz"/>
</dbReference>
<evidence type="ECO:0000256" key="4">
    <source>
        <dbReference type="ARBA" id="ARBA00023306"/>
    </source>
</evidence>
<feature type="region of interest" description="Disordered" evidence="6">
    <location>
        <begin position="1"/>
        <end position="29"/>
    </location>
</feature>
<keyword evidence="4" id="KW-0131">Cell cycle</keyword>
<dbReference type="InterPro" id="IPR001680">
    <property type="entry name" value="WD40_rpt"/>
</dbReference>
<dbReference type="OMA" id="GKHDNRV"/>
<evidence type="ECO:0000256" key="3">
    <source>
        <dbReference type="ARBA" id="ARBA00022737"/>
    </source>
</evidence>
<dbReference type="Gene3D" id="2.130.10.10">
    <property type="entry name" value="YVTN repeat-like/Quinoprotein amine dehydrogenase"/>
    <property type="match status" value="1"/>
</dbReference>
<dbReference type="GO" id="GO:1905786">
    <property type="term" value="P:positive regulation of anaphase-promoting complex-dependent catabolic process"/>
    <property type="evidence" value="ECO:0007669"/>
    <property type="project" value="TreeGrafter"/>
</dbReference>
<keyword evidence="3" id="KW-0677">Repeat</keyword>
<feature type="region of interest" description="Disordered" evidence="6">
    <location>
        <begin position="133"/>
        <end position="162"/>
    </location>
</feature>
<dbReference type="EMBL" id="JAPDFW010000056">
    <property type="protein sequence ID" value="KAJ5077865.1"/>
    <property type="molecule type" value="Genomic_DNA"/>
</dbReference>
<dbReference type="PROSITE" id="PS50294">
    <property type="entry name" value="WD_REPEATS_REGION"/>
    <property type="match status" value="3"/>
</dbReference>
<dbReference type="AlphaFoldDB" id="A0A9Q0LTY7"/>
<dbReference type="GO" id="GO:1990757">
    <property type="term" value="F:ubiquitin ligase activator activity"/>
    <property type="evidence" value="ECO:0007669"/>
    <property type="project" value="TreeGrafter"/>
</dbReference>
<feature type="domain" description="CDC20/Fizzy WD40" evidence="7">
    <location>
        <begin position="171"/>
        <end position="459"/>
    </location>
</feature>
<organism evidence="8 9">
    <name type="scientific">Anaeramoeba ignava</name>
    <name type="common">Anaerobic marine amoeba</name>
    <dbReference type="NCBI Taxonomy" id="1746090"/>
    <lineage>
        <taxon>Eukaryota</taxon>
        <taxon>Metamonada</taxon>
        <taxon>Anaeramoebidae</taxon>
        <taxon>Anaeramoeba</taxon>
    </lineage>
</organism>
<dbReference type="GO" id="GO:0010997">
    <property type="term" value="F:anaphase-promoting complex binding"/>
    <property type="evidence" value="ECO:0007669"/>
    <property type="project" value="InterPro"/>
</dbReference>
<reference evidence="8" key="1">
    <citation type="submission" date="2022-10" db="EMBL/GenBank/DDBJ databases">
        <title>Novel sulphate-reducing endosymbionts in the free-living metamonad Anaeramoeba.</title>
        <authorList>
            <person name="Jerlstrom-Hultqvist J."/>
            <person name="Cepicka I."/>
            <person name="Gallot-Lavallee L."/>
            <person name="Salas-Leiva D."/>
            <person name="Curtis B.A."/>
            <person name="Zahonova K."/>
            <person name="Pipaliya S."/>
            <person name="Dacks J."/>
            <person name="Roger A.J."/>
        </authorList>
    </citation>
    <scope>NUCLEOTIDE SEQUENCE</scope>
    <source>
        <strain evidence="8">BMAN</strain>
    </source>
</reference>
<name>A0A9Q0LTY7_ANAIG</name>
<dbReference type="InterPro" id="IPR033010">
    <property type="entry name" value="Cdc20/Fizzy"/>
</dbReference>
<keyword evidence="9" id="KW-1185">Reference proteome</keyword>
<dbReference type="PANTHER" id="PTHR19918">
    <property type="entry name" value="CELL DIVISION CYCLE 20 CDC20 FIZZY -RELATED"/>
    <property type="match status" value="1"/>
</dbReference>
<sequence length="481" mass="54187">MRTFYSKQKKFPKTDRIKNPHQETKRQQNMKLEAKKRILDRFIPQREEKPSDLFTITYETEESKKTKKKKNGRRLGCLYENETKQCDLKRGGKDGGEEEGKIYRDLLSSEVLGRQGAYKDGVLRFMGNDPAEDTSPFSLSPLNRSSEGILRPQETRGRRRRKIPAHPVRVLDAPMIEDDFYLNLMDWSSTDFLAVGILKFVFLLNVKTGAVTRICELGSGDKISSLSWHPSGSHLAIGTHNGYLHYWDVAESRLVRTFNEHQLRVGCLTWSGNLLCSGSRDQRVIIRDIRAKKKTSILEHHTQEICSLKWSSDGSKLASGGNDNTVYISDAKSPLPLMKLEGHQAAVKALSWSPHSPNLLATGGGTADRTLKIWNIDSARLLGSFDTGSQICNLFWSPLANEIVTTHGFSQNQIMVWDFPSMDILTSMVAHSSRVLYLTASPNGDTIATAAGDEKIKFWNLFPQSPKNLLGNTLPGYQEIR</sequence>
<dbReference type="InterPro" id="IPR036322">
    <property type="entry name" value="WD40_repeat_dom_sf"/>
</dbReference>
<evidence type="ECO:0000313" key="8">
    <source>
        <dbReference type="EMBL" id="KAJ5077865.1"/>
    </source>
</evidence>
<dbReference type="PANTHER" id="PTHR19918:SF1">
    <property type="entry name" value="FIZZY-RELATED PROTEIN HOMOLOG"/>
    <property type="match status" value="1"/>
</dbReference>
<dbReference type="OrthoDB" id="10263272at2759"/>
<evidence type="ECO:0000256" key="2">
    <source>
        <dbReference type="ARBA" id="ARBA00022574"/>
    </source>
</evidence>
<evidence type="ECO:0000259" key="7">
    <source>
        <dbReference type="Pfam" id="PF24807"/>
    </source>
</evidence>
<protein>
    <submittedName>
        <fullName evidence="8">Cell division cycle 20 cdc20 fizzy -related</fullName>
    </submittedName>
</protein>
<dbReference type="InterPro" id="IPR015943">
    <property type="entry name" value="WD40/YVTN_repeat-like_dom_sf"/>
</dbReference>
<dbReference type="GO" id="GO:0031145">
    <property type="term" value="P:anaphase-promoting complex-dependent catabolic process"/>
    <property type="evidence" value="ECO:0007669"/>
    <property type="project" value="TreeGrafter"/>
</dbReference>
<feature type="repeat" description="WD" evidence="5">
    <location>
        <begin position="428"/>
        <end position="461"/>
    </location>
</feature>
<accession>A0A9Q0LTY7</accession>
<evidence type="ECO:0000313" key="9">
    <source>
        <dbReference type="Proteomes" id="UP001149090"/>
    </source>
</evidence>
<feature type="compositionally biased region" description="Polar residues" evidence="6">
    <location>
        <begin position="135"/>
        <end position="146"/>
    </location>
</feature>
<dbReference type="SMART" id="SM00320">
    <property type="entry name" value="WD40"/>
    <property type="match status" value="6"/>
</dbReference>
<gene>
    <name evidence="8" type="ORF">M0811_05555</name>
</gene>
<comment type="caution">
    <text evidence="8">The sequence shown here is derived from an EMBL/GenBank/DDBJ whole genome shotgun (WGS) entry which is preliminary data.</text>
</comment>
<dbReference type="InterPro" id="IPR019775">
    <property type="entry name" value="WD40_repeat_CS"/>
</dbReference>
<dbReference type="CDD" id="cd00200">
    <property type="entry name" value="WD40"/>
    <property type="match status" value="1"/>
</dbReference>
<feature type="compositionally biased region" description="Basic and acidic residues" evidence="6">
    <location>
        <begin position="12"/>
        <end position="29"/>
    </location>
</feature>
<dbReference type="PROSITE" id="PS00678">
    <property type="entry name" value="WD_REPEATS_1"/>
    <property type="match status" value="2"/>
</dbReference>
<dbReference type="Pfam" id="PF24807">
    <property type="entry name" value="WD40_CDC20-Fz"/>
    <property type="match status" value="1"/>
</dbReference>